<keyword evidence="3" id="KW-1185">Reference proteome</keyword>
<organism evidence="2 3">
    <name type="scientific">Francisella philomiragia</name>
    <dbReference type="NCBI Taxonomy" id="28110"/>
    <lineage>
        <taxon>Bacteria</taxon>
        <taxon>Pseudomonadati</taxon>
        <taxon>Pseudomonadota</taxon>
        <taxon>Gammaproteobacteria</taxon>
        <taxon>Thiotrichales</taxon>
        <taxon>Francisellaceae</taxon>
        <taxon>Francisella</taxon>
    </lineage>
</organism>
<gene>
    <name evidence="2" type="ORF">IBE52_05720</name>
</gene>
<sequence>MSDNIAIVISMGLFFAIGFNIIEFNQNKICSFNKKETLSSFLANKYAQDAKNWTGLLILLIFIFVASLLTFIYYFNQSQSSSSWWLLPFLVSISSILTLTILFFSRNRNNLLLQSSEYTDKYYMEQFYEDYKNDERLKNPKDPLAIALINSVSKSTTSSLIKNHNKKDNTDTLEIIKLITNILDKSKKD</sequence>
<accession>A0ABS1GC64</accession>
<dbReference type="EMBL" id="JACTSG010000003">
    <property type="protein sequence ID" value="MBK2302404.1"/>
    <property type="molecule type" value="Genomic_DNA"/>
</dbReference>
<dbReference type="RefSeq" id="WP_200166522.1">
    <property type="nucleotide sequence ID" value="NZ_JACTSG010000003.1"/>
</dbReference>
<feature type="transmembrane region" description="Helical" evidence="1">
    <location>
        <begin position="82"/>
        <end position="104"/>
    </location>
</feature>
<feature type="transmembrane region" description="Helical" evidence="1">
    <location>
        <begin position="6"/>
        <end position="25"/>
    </location>
</feature>
<comment type="caution">
    <text evidence="2">The sequence shown here is derived from an EMBL/GenBank/DDBJ whole genome shotgun (WGS) entry which is preliminary data.</text>
</comment>
<evidence type="ECO:0000313" key="2">
    <source>
        <dbReference type="EMBL" id="MBK2302404.1"/>
    </source>
</evidence>
<evidence type="ECO:0000313" key="3">
    <source>
        <dbReference type="Proteomes" id="UP000760407"/>
    </source>
</evidence>
<dbReference type="Proteomes" id="UP000760407">
    <property type="component" value="Unassembled WGS sequence"/>
</dbReference>
<keyword evidence="1" id="KW-0472">Membrane</keyword>
<proteinExistence type="predicted"/>
<evidence type="ECO:0000256" key="1">
    <source>
        <dbReference type="SAM" id="Phobius"/>
    </source>
</evidence>
<protein>
    <submittedName>
        <fullName evidence="2">Uncharacterized protein</fullName>
    </submittedName>
</protein>
<keyword evidence="1" id="KW-1133">Transmembrane helix</keyword>
<reference evidence="2 3" key="1">
    <citation type="submission" date="2020-08" db="EMBL/GenBank/DDBJ databases">
        <title>Comparative genomics of Francisella species.</title>
        <authorList>
            <person name="Sahl J."/>
            <person name="Sjodin A."/>
            <person name="Wagner D."/>
            <person name="Forsman M."/>
        </authorList>
    </citation>
    <scope>NUCLEOTIDE SEQUENCE [LARGE SCALE GENOMIC DNA]</scope>
    <source>
        <strain evidence="2 3">F1093</strain>
    </source>
</reference>
<name>A0ABS1GC64_9GAMM</name>
<keyword evidence="1" id="KW-0812">Transmembrane</keyword>
<feature type="transmembrane region" description="Helical" evidence="1">
    <location>
        <begin position="55"/>
        <end position="76"/>
    </location>
</feature>